<evidence type="ECO:0000259" key="1">
    <source>
        <dbReference type="Pfam" id="PF00534"/>
    </source>
</evidence>
<gene>
    <name evidence="3" type="ORF">DHW03_11625</name>
</gene>
<name>A0A317ENQ5_9SPHI</name>
<keyword evidence="4" id="KW-1185">Reference proteome</keyword>
<dbReference type="PANTHER" id="PTHR12526">
    <property type="entry name" value="GLYCOSYLTRANSFERASE"/>
    <property type="match status" value="1"/>
</dbReference>
<dbReference type="Proteomes" id="UP000245379">
    <property type="component" value="Unassembled WGS sequence"/>
</dbReference>
<reference evidence="3 4" key="1">
    <citation type="submission" date="2018-05" db="EMBL/GenBank/DDBJ databases">
        <title>Pedobacter paludis sp. nov., isolated from wetland soil.</title>
        <authorList>
            <person name="Zhang Y."/>
            <person name="Wang G."/>
        </authorList>
    </citation>
    <scope>NUCLEOTIDE SEQUENCE [LARGE SCALE GENOMIC DNA]</scope>
    <source>
        <strain evidence="3 4">KCTC22721</strain>
    </source>
</reference>
<dbReference type="CDD" id="cd03808">
    <property type="entry name" value="GT4_CapM-like"/>
    <property type="match status" value="1"/>
</dbReference>
<organism evidence="3 4">
    <name type="scientific">Pedobacter yonginense</name>
    <dbReference type="NCBI Taxonomy" id="651869"/>
    <lineage>
        <taxon>Bacteria</taxon>
        <taxon>Pseudomonadati</taxon>
        <taxon>Bacteroidota</taxon>
        <taxon>Sphingobacteriia</taxon>
        <taxon>Sphingobacteriales</taxon>
        <taxon>Sphingobacteriaceae</taxon>
        <taxon>Pedobacter</taxon>
    </lineage>
</organism>
<dbReference type="GO" id="GO:0016757">
    <property type="term" value="F:glycosyltransferase activity"/>
    <property type="evidence" value="ECO:0007669"/>
    <property type="project" value="InterPro"/>
</dbReference>
<dbReference type="InterPro" id="IPR028098">
    <property type="entry name" value="Glyco_trans_4-like_N"/>
</dbReference>
<evidence type="ECO:0000313" key="3">
    <source>
        <dbReference type="EMBL" id="PWS28192.1"/>
    </source>
</evidence>
<dbReference type="SUPFAM" id="SSF53756">
    <property type="entry name" value="UDP-Glycosyltransferase/glycogen phosphorylase"/>
    <property type="match status" value="1"/>
</dbReference>
<feature type="domain" description="Glycosyltransferase subfamily 4-like N-terminal" evidence="2">
    <location>
        <begin position="4"/>
        <end position="153"/>
    </location>
</feature>
<feature type="domain" description="Glycosyl transferase family 1" evidence="1">
    <location>
        <begin position="189"/>
        <end position="351"/>
    </location>
</feature>
<comment type="caution">
    <text evidence="3">The sequence shown here is derived from an EMBL/GenBank/DDBJ whole genome shotgun (WGS) entry which is preliminary data.</text>
</comment>
<evidence type="ECO:0000259" key="2">
    <source>
        <dbReference type="Pfam" id="PF13477"/>
    </source>
</evidence>
<dbReference type="AlphaFoldDB" id="A0A317ENQ5"/>
<keyword evidence="3" id="KW-0808">Transferase</keyword>
<dbReference type="Pfam" id="PF13477">
    <property type="entry name" value="Glyco_trans_4_2"/>
    <property type="match status" value="1"/>
</dbReference>
<dbReference type="EMBL" id="QGNZ01000002">
    <property type="protein sequence ID" value="PWS28192.1"/>
    <property type="molecule type" value="Genomic_DNA"/>
</dbReference>
<dbReference type="Pfam" id="PF00534">
    <property type="entry name" value="Glycos_transf_1"/>
    <property type="match status" value="1"/>
</dbReference>
<dbReference type="Gene3D" id="3.40.50.2000">
    <property type="entry name" value="Glycogen Phosphorylase B"/>
    <property type="match status" value="2"/>
</dbReference>
<dbReference type="RefSeq" id="WP_109925951.1">
    <property type="nucleotide sequence ID" value="NZ_QGNZ01000002.1"/>
</dbReference>
<protein>
    <submittedName>
        <fullName evidence="3">Glycosyltransferase family 1 protein</fullName>
    </submittedName>
</protein>
<dbReference type="OrthoDB" id="9790710at2"/>
<sequence length="371" mass="42272">MKKKLFFVVNVDWFFLSHRLPIALEAIRRGYDVYLLTKDTGKRQIVESYGIKFIEIPFERSKTNPLKEVFLILKLRSVYLEHMPDIIHHITLKPSIYGTIASKSIEKPVKVVNAVSGLGYSFTDDRKSVGKVILIKLLKLAFKAKATNFIFQNPDDKEVYGQLDFLTPSNNVIIKGSGVDENEFTYTPPIKKDRLYITMLSRMLKDKGVMEFIDAANILRAQYEGQIKFILVGGIDLENPAHIKEAELNALCDGEYLDWQGFRTDVKHIYQQSDITCLPSYREGLPKSLIEAMAIGRPIVTTNAIGCKECVDDRLNGFLVPVKSSKILAEKLKLLIDDAQLRINMGLKSREKMVKEMSLAHVISETFKIYE</sequence>
<accession>A0A317ENQ5</accession>
<dbReference type="PANTHER" id="PTHR12526:SF638">
    <property type="entry name" value="SPORE COAT PROTEIN SA"/>
    <property type="match status" value="1"/>
</dbReference>
<dbReference type="InterPro" id="IPR001296">
    <property type="entry name" value="Glyco_trans_1"/>
</dbReference>
<proteinExistence type="predicted"/>
<evidence type="ECO:0000313" key="4">
    <source>
        <dbReference type="Proteomes" id="UP000245379"/>
    </source>
</evidence>